<sequence>MDTLLARLVVGVTRGELSCGKTRLQRSLRTAARRVVPLFDKDNAPDEPPPAEPKQPKTKENDEARLERLRKKFHVDGENKFDKLAHSVTPLWRHPYKKQLMFKYQDVCKQLQCLGQKLRKVEVAFPADPKGLPCPVRPVLPSPSIEGYRNKDEFSVRQGPNGEPKTVGFLVGSPADLDRVVCVSPEHIIVCKDSHKQVAKSFQEYIQRSPLPGCYESNFQGYWKHLVVRSNSAGQLMAIVIMHPQQLTPEELSREKQGLVEHFVRGPGRECSLSSLYFQACRHSRCTHDQAPFELLHGQPHLEETLGGVRFRISPESFFQVNSPVATYMYDAVRQLLRPTPQDTLLDVCCGTGTIGLTLASQLHSVFGMDVSAQAIEDANYNAQLNGISNAQYQVGRAEVLLPKIRHQFVAEELCAVVNPGRGGLNTRAVRALREYKQIKRLVYVSCKPEGAATDNVVELCDRRPKAHKVGPPFRLQLACPVDMFPQTRHCELLFLFVR</sequence>
<reference evidence="8" key="1">
    <citation type="journal article" date="2016" name="Ticks Tick Borne Dis.">
        <title>De novo assembly and annotation of the salivary gland transcriptome of Rhipicephalus appendiculatus male and female ticks during blood feeding.</title>
        <authorList>
            <person name="de Castro M.H."/>
            <person name="de Klerk D."/>
            <person name="Pienaar R."/>
            <person name="Latif A.A."/>
            <person name="Rees D.J."/>
            <person name="Mans B.J."/>
        </authorList>
    </citation>
    <scope>NUCLEOTIDE SEQUENCE</scope>
    <source>
        <tissue evidence="8">Salivary glands</tissue>
    </source>
</reference>
<protein>
    <recommendedName>
        <fullName evidence="4">tRNA (uracil(54)-C(5))-methyltransferase</fullName>
        <ecNumber evidence="4">2.1.1.35</ecNumber>
    </recommendedName>
</protein>
<dbReference type="PANTHER" id="PTHR45904:SF1">
    <property type="entry name" value="TRNA (URACIL-5-)-METHYLTRANSFERASE HOMOLOG B"/>
    <property type="match status" value="1"/>
</dbReference>
<feature type="binding site" evidence="6">
    <location>
        <position position="419"/>
    </location>
    <ligand>
        <name>S-adenosyl-L-methionine</name>
        <dbReference type="ChEBI" id="CHEBI:59789"/>
    </ligand>
</feature>
<dbReference type="EC" id="2.1.1.35" evidence="4"/>
<dbReference type="GO" id="GO:0030697">
    <property type="term" value="F:tRNA (uracil(54)-C5)-methyltransferase activity, S-adenosyl methionine-dependent"/>
    <property type="evidence" value="ECO:0007669"/>
    <property type="project" value="UniProtKB-EC"/>
</dbReference>
<evidence type="ECO:0000256" key="2">
    <source>
        <dbReference type="ARBA" id="ARBA00022679"/>
    </source>
</evidence>
<proteinExistence type="inferred from homology"/>
<dbReference type="Gene3D" id="3.40.50.150">
    <property type="entry name" value="Vaccinia Virus protein VP39"/>
    <property type="match status" value="1"/>
</dbReference>
<keyword evidence="1 6" id="KW-0489">Methyltransferase</keyword>
<feature type="binding site" evidence="6">
    <location>
        <position position="370"/>
    </location>
    <ligand>
        <name>S-adenosyl-L-methionine</name>
        <dbReference type="ChEBI" id="CHEBI:59789"/>
    </ligand>
</feature>
<feature type="binding site" evidence="6">
    <location>
        <position position="320"/>
    </location>
    <ligand>
        <name>S-adenosyl-L-methionine</name>
        <dbReference type="ChEBI" id="CHEBI:59789"/>
    </ligand>
</feature>
<dbReference type="PROSITE" id="PS51687">
    <property type="entry name" value="SAM_MT_RNA_M5U"/>
    <property type="match status" value="1"/>
</dbReference>
<dbReference type="AlphaFoldDB" id="A0A131Z4I6"/>
<dbReference type="Pfam" id="PF05958">
    <property type="entry name" value="tRNA_U5-meth_tr"/>
    <property type="match status" value="1"/>
</dbReference>
<keyword evidence="2 6" id="KW-0808">Transferase</keyword>
<evidence type="ECO:0000256" key="1">
    <source>
        <dbReference type="ARBA" id="ARBA00022603"/>
    </source>
</evidence>
<dbReference type="EMBL" id="GEDV01002845">
    <property type="protein sequence ID" value="JAP85712.1"/>
    <property type="molecule type" value="Transcribed_RNA"/>
</dbReference>
<feature type="active site" description="Nucleophile" evidence="6">
    <location>
        <position position="447"/>
    </location>
</feature>
<organism evidence="8">
    <name type="scientific">Rhipicephalus appendiculatus</name>
    <name type="common">Brown ear tick</name>
    <dbReference type="NCBI Taxonomy" id="34631"/>
    <lineage>
        <taxon>Eukaryota</taxon>
        <taxon>Metazoa</taxon>
        <taxon>Ecdysozoa</taxon>
        <taxon>Arthropoda</taxon>
        <taxon>Chelicerata</taxon>
        <taxon>Arachnida</taxon>
        <taxon>Acari</taxon>
        <taxon>Parasitiformes</taxon>
        <taxon>Ixodida</taxon>
        <taxon>Ixodoidea</taxon>
        <taxon>Ixodidae</taxon>
        <taxon>Rhipicephalinae</taxon>
        <taxon>Rhipicephalus</taxon>
        <taxon>Rhipicephalus</taxon>
    </lineage>
</organism>
<keyword evidence="3 6" id="KW-0949">S-adenosyl-L-methionine</keyword>
<dbReference type="Gene3D" id="2.40.50.1070">
    <property type="match status" value="1"/>
</dbReference>
<dbReference type="GO" id="GO:0032259">
    <property type="term" value="P:methylation"/>
    <property type="evidence" value="ECO:0007669"/>
    <property type="project" value="UniProtKB-KW"/>
</dbReference>
<dbReference type="InterPro" id="IPR010280">
    <property type="entry name" value="U5_MeTrfase_fam"/>
</dbReference>
<dbReference type="GO" id="GO:0006396">
    <property type="term" value="P:RNA processing"/>
    <property type="evidence" value="ECO:0007669"/>
    <property type="project" value="InterPro"/>
</dbReference>
<dbReference type="InterPro" id="IPR045850">
    <property type="entry name" value="TRM2_met"/>
</dbReference>
<accession>A0A131Z4I6</accession>
<evidence type="ECO:0000256" key="6">
    <source>
        <dbReference type="PROSITE-ProRule" id="PRU01024"/>
    </source>
</evidence>
<evidence type="ECO:0000256" key="3">
    <source>
        <dbReference type="ARBA" id="ARBA00022691"/>
    </source>
</evidence>
<dbReference type="InterPro" id="IPR029063">
    <property type="entry name" value="SAM-dependent_MTases_sf"/>
</dbReference>
<comment type="catalytic activity">
    <reaction evidence="5">
        <text>uridine(54) in tRNA + S-adenosyl-L-methionine = 5-methyluridine(54) in tRNA + S-adenosyl-L-homocysteine + H(+)</text>
        <dbReference type="Rhea" id="RHEA:42712"/>
        <dbReference type="Rhea" id="RHEA-COMP:10167"/>
        <dbReference type="Rhea" id="RHEA-COMP:10193"/>
        <dbReference type="ChEBI" id="CHEBI:15378"/>
        <dbReference type="ChEBI" id="CHEBI:57856"/>
        <dbReference type="ChEBI" id="CHEBI:59789"/>
        <dbReference type="ChEBI" id="CHEBI:65315"/>
        <dbReference type="ChEBI" id="CHEBI:74447"/>
        <dbReference type="EC" id="2.1.1.35"/>
    </reaction>
    <physiologicalReaction direction="left-to-right" evidence="5">
        <dbReference type="Rhea" id="RHEA:42713"/>
    </physiologicalReaction>
</comment>
<feature type="region of interest" description="Disordered" evidence="7">
    <location>
        <begin position="37"/>
        <end position="62"/>
    </location>
</feature>
<dbReference type="PANTHER" id="PTHR45904">
    <property type="entry name" value="TRNA (URACIL-5-)-METHYLTRANSFERASE"/>
    <property type="match status" value="1"/>
</dbReference>
<dbReference type="CDD" id="cd02440">
    <property type="entry name" value="AdoMet_MTases"/>
    <property type="match status" value="1"/>
</dbReference>
<evidence type="ECO:0000313" key="8">
    <source>
        <dbReference type="EMBL" id="JAP85712.1"/>
    </source>
</evidence>
<name>A0A131Z4I6_RHIAP</name>
<evidence type="ECO:0000256" key="5">
    <source>
        <dbReference type="ARBA" id="ARBA00047278"/>
    </source>
</evidence>
<comment type="caution">
    <text evidence="6">Lacks conserved residue(s) required for the propagation of feature annotation.</text>
</comment>
<dbReference type="SUPFAM" id="SSF53335">
    <property type="entry name" value="S-adenosyl-L-methionine-dependent methyltransferases"/>
    <property type="match status" value="1"/>
</dbReference>
<evidence type="ECO:0000256" key="4">
    <source>
        <dbReference type="ARBA" id="ARBA00033763"/>
    </source>
</evidence>
<comment type="similarity">
    <text evidence="6">Belongs to the class I-like SAM-binding methyltransferase superfamily. RNA M5U methyltransferase family.</text>
</comment>
<evidence type="ECO:0000256" key="7">
    <source>
        <dbReference type="SAM" id="MobiDB-lite"/>
    </source>
</evidence>
<dbReference type="GO" id="GO:0003723">
    <property type="term" value="F:RNA binding"/>
    <property type="evidence" value="ECO:0007669"/>
    <property type="project" value="TreeGrafter"/>
</dbReference>